<feature type="transmembrane region" description="Helical" evidence="2">
    <location>
        <begin position="54"/>
        <end position="71"/>
    </location>
</feature>
<accession>R0LLQ2</accession>
<reference evidence="4" key="1">
    <citation type="journal article" date="2013" name="Nat. Genet.">
        <title>The duck genome and transcriptome provide insight into an avian influenza virus reservoir species.</title>
        <authorList>
            <person name="Huang Y."/>
            <person name="Li Y."/>
            <person name="Burt D.W."/>
            <person name="Chen H."/>
            <person name="Zhang Y."/>
            <person name="Qian W."/>
            <person name="Kim H."/>
            <person name="Gan S."/>
            <person name="Zhao Y."/>
            <person name="Li J."/>
            <person name="Yi K."/>
            <person name="Feng H."/>
            <person name="Zhu P."/>
            <person name="Li B."/>
            <person name="Liu Q."/>
            <person name="Fairley S."/>
            <person name="Magor K.E."/>
            <person name="Du Z."/>
            <person name="Hu X."/>
            <person name="Goodman L."/>
            <person name="Tafer H."/>
            <person name="Vignal A."/>
            <person name="Lee T."/>
            <person name="Kim K.W."/>
            <person name="Sheng Z."/>
            <person name="An Y."/>
            <person name="Searle S."/>
            <person name="Herrero J."/>
            <person name="Groenen M.A."/>
            <person name="Crooijmans R.P."/>
            <person name="Faraut T."/>
            <person name="Cai Q."/>
            <person name="Webster R.G."/>
            <person name="Aldridge J.R."/>
            <person name="Warren W.C."/>
            <person name="Bartschat S."/>
            <person name="Kehr S."/>
            <person name="Marz M."/>
            <person name="Stadler P.F."/>
            <person name="Smith J."/>
            <person name="Kraus R.H."/>
            <person name="Zhao Y."/>
            <person name="Ren L."/>
            <person name="Fei J."/>
            <person name="Morisson M."/>
            <person name="Kaiser P."/>
            <person name="Griffin D.K."/>
            <person name="Rao M."/>
            <person name="Pitel F."/>
            <person name="Wang J."/>
            <person name="Li N."/>
        </authorList>
    </citation>
    <scope>NUCLEOTIDE SEQUENCE [LARGE SCALE GENOMIC DNA]</scope>
</reference>
<sequence length="752" mass="82829">MWEAVFNLLPLSHQVTLAFYFVSAVCPLEAILCSEAAQESLRRKGLGASRSFKGWLYVCIGFLSGELLMIARNRFCRKEMYGGYTRFSGVFASISLCSLVCGTSEKADGEVKAVVGGGFANWLIEMPGTAVDLGFEWSPVLSIKKMRFEGILHVTVEKAGPRCQGIAAVMLQAQPARSQLSSIPNIKSDPPEVVAAVVVVMMMMMDFARPWIGAAPPYSCHHPSTSTFPQSQLVTWDWCHLSQRCQTIPLQASTCWDWELRKLRPLGSLSAGAARERRIARDWWLPKCAQQALAHSKQELLQTTEPFSWHRGASLHPGLCTRPERGLALLLGECTYFCTSEFCCETQTQTSQAGLVELRVSRNNRLGFGGGFGRARSSARWESEGGNLKREAMQPVDVEGLLSSLLSAESWASDKPLITVLTARFSARAAKEGWIGRDSSTHCTAINILADGLQEAGGRWLCWQQGKGHICLPVSSCQSWRGALDSSKGWQQMGIAESPCTGDAHASSTIARYRFGNQPKELGHGEEGEINAIIEEEYSFTESAVPVPPTSWYAALIRHSCARSSCEKGPQAGCKLYDMMEQTGAKTQAFCHDQTQPLQGLGRDDRLHRKGNARQQSLQPLGNMQSSRDGLKHGNNRGVALLTLITQMFKVPARISADAELRQQHELSQENINLSINWSCWPGGCHKGWKSGCSVPWEPGEFPERSGDAGEEERKAAGSSAEALWSRVLLLLLDPQRRFCWAHRGGFVQTLI</sequence>
<keyword evidence="2" id="KW-0472">Membrane</keyword>
<dbReference type="AlphaFoldDB" id="R0LLQ2"/>
<name>R0LLQ2_ANAPL</name>
<feature type="transmembrane region" description="Helical" evidence="2">
    <location>
        <begin position="15"/>
        <end position="33"/>
    </location>
</feature>
<evidence type="ECO:0000313" key="4">
    <source>
        <dbReference type="Proteomes" id="UP000296049"/>
    </source>
</evidence>
<gene>
    <name evidence="3" type="ORF">Anapl_03993</name>
</gene>
<keyword evidence="4" id="KW-1185">Reference proteome</keyword>
<evidence type="ECO:0000313" key="3">
    <source>
        <dbReference type="EMBL" id="EOB01328.1"/>
    </source>
</evidence>
<keyword evidence="2" id="KW-0812">Transmembrane</keyword>
<feature type="compositionally biased region" description="Polar residues" evidence="1">
    <location>
        <begin position="613"/>
        <end position="628"/>
    </location>
</feature>
<protein>
    <submittedName>
        <fullName evidence="3">Uncharacterized protein</fullName>
    </submittedName>
</protein>
<dbReference type="Proteomes" id="UP000296049">
    <property type="component" value="Unassembled WGS sequence"/>
</dbReference>
<evidence type="ECO:0000256" key="1">
    <source>
        <dbReference type="SAM" id="MobiDB-lite"/>
    </source>
</evidence>
<dbReference type="EMBL" id="KB743106">
    <property type="protein sequence ID" value="EOB01328.1"/>
    <property type="molecule type" value="Genomic_DNA"/>
</dbReference>
<evidence type="ECO:0000256" key="2">
    <source>
        <dbReference type="SAM" id="Phobius"/>
    </source>
</evidence>
<proteinExistence type="predicted"/>
<keyword evidence="2" id="KW-1133">Transmembrane helix</keyword>
<organism evidence="3 4">
    <name type="scientific">Anas platyrhynchos</name>
    <name type="common">Mallard</name>
    <name type="synonym">Anas boschas</name>
    <dbReference type="NCBI Taxonomy" id="8839"/>
    <lineage>
        <taxon>Eukaryota</taxon>
        <taxon>Metazoa</taxon>
        <taxon>Chordata</taxon>
        <taxon>Craniata</taxon>
        <taxon>Vertebrata</taxon>
        <taxon>Euteleostomi</taxon>
        <taxon>Archelosauria</taxon>
        <taxon>Archosauria</taxon>
        <taxon>Dinosauria</taxon>
        <taxon>Saurischia</taxon>
        <taxon>Theropoda</taxon>
        <taxon>Coelurosauria</taxon>
        <taxon>Aves</taxon>
        <taxon>Neognathae</taxon>
        <taxon>Galloanserae</taxon>
        <taxon>Anseriformes</taxon>
        <taxon>Anatidae</taxon>
        <taxon>Anatinae</taxon>
        <taxon>Anas</taxon>
    </lineage>
</organism>
<feature type="region of interest" description="Disordered" evidence="1">
    <location>
        <begin position="612"/>
        <end position="632"/>
    </location>
</feature>